<organism evidence="1">
    <name type="scientific">Rhizophora mucronata</name>
    <name type="common">Asiatic mangrove</name>
    <dbReference type="NCBI Taxonomy" id="61149"/>
    <lineage>
        <taxon>Eukaryota</taxon>
        <taxon>Viridiplantae</taxon>
        <taxon>Streptophyta</taxon>
        <taxon>Embryophyta</taxon>
        <taxon>Tracheophyta</taxon>
        <taxon>Spermatophyta</taxon>
        <taxon>Magnoliopsida</taxon>
        <taxon>eudicotyledons</taxon>
        <taxon>Gunneridae</taxon>
        <taxon>Pentapetalae</taxon>
        <taxon>rosids</taxon>
        <taxon>fabids</taxon>
        <taxon>Malpighiales</taxon>
        <taxon>Rhizophoraceae</taxon>
        <taxon>Rhizophora</taxon>
    </lineage>
</organism>
<evidence type="ECO:0000313" key="1">
    <source>
        <dbReference type="EMBL" id="MBW92096.1"/>
    </source>
</evidence>
<reference evidence="1" key="1">
    <citation type="submission" date="2018-02" db="EMBL/GenBank/DDBJ databases">
        <title>Rhizophora mucronata_Transcriptome.</title>
        <authorList>
            <person name="Meera S.P."/>
            <person name="Sreeshan A."/>
            <person name="Augustine A."/>
        </authorList>
    </citation>
    <scope>NUCLEOTIDE SEQUENCE</scope>
    <source>
        <tissue evidence="1">Leaf</tissue>
    </source>
</reference>
<name>A0A2P2JF43_RHIMU</name>
<dbReference type="EMBL" id="GGEC01011613">
    <property type="protein sequence ID" value="MBW92096.1"/>
    <property type="molecule type" value="Transcribed_RNA"/>
</dbReference>
<sequence>MYAIKSLILMYQKVTHSLTKLFLKNGIIAKYCALPRW</sequence>
<accession>A0A2P2JF43</accession>
<proteinExistence type="predicted"/>
<protein>
    <submittedName>
        <fullName evidence="1">Uncharacterized protein</fullName>
    </submittedName>
</protein>
<dbReference type="AlphaFoldDB" id="A0A2P2JF43"/>